<evidence type="ECO:0000313" key="3">
    <source>
        <dbReference type="Proteomes" id="UP000236893"/>
    </source>
</evidence>
<dbReference type="InterPro" id="IPR037883">
    <property type="entry name" value="Knr4/Smi1-like_sf"/>
</dbReference>
<dbReference type="AlphaFoldDB" id="A0A2S5A9X9"/>
<dbReference type="Pfam" id="PF09346">
    <property type="entry name" value="SMI1_KNR4"/>
    <property type="match status" value="1"/>
</dbReference>
<accession>A0A2S5A9X9</accession>
<dbReference type="OrthoDB" id="701486at2"/>
<proteinExistence type="predicted"/>
<dbReference type="RefSeq" id="WP_103787491.1">
    <property type="nucleotide sequence ID" value="NZ_PQVF01000001.1"/>
</dbReference>
<dbReference type="SUPFAM" id="SSF160631">
    <property type="entry name" value="SMI1/KNR4-like"/>
    <property type="match status" value="1"/>
</dbReference>
<dbReference type="InterPro" id="IPR018958">
    <property type="entry name" value="Knr4/Smi1-like_dom"/>
</dbReference>
<feature type="domain" description="Knr4/Smi1-like" evidence="1">
    <location>
        <begin position="30"/>
        <end position="134"/>
    </location>
</feature>
<evidence type="ECO:0000313" key="2">
    <source>
        <dbReference type="EMBL" id="POY39388.1"/>
    </source>
</evidence>
<protein>
    <submittedName>
        <fullName evidence="2">SMI1/KNR4 family protein</fullName>
    </submittedName>
</protein>
<comment type="caution">
    <text evidence="2">The sequence shown here is derived from an EMBL/GenBank/DDBJ whole genome shotgun (WGS) entry which is preliminary data.</text>
</comment>
<organism evidence="2 3">
    <name type="scientific">Solitalea longa</name>
    <dbReference type="NCBI Taxonomy" id="2079460"/>
    <lineage>
        <taxon>Bacteria</taxon>
        <taxon>Pseudomonadati</taxon>
        <taxon>Bacteroidota</taxon>
        <taxon>Sphingobacteriia</taxon>
        <taxon>Sphingobacteriales</taxon>
        <taxon>Sphingobacteriaceae</taxon>
        <taxon>Solitalea</taxon>
    </lineage>
</organism>
<sequence length="243" mass="27601">MKPIEKLKSILTEQYISEDGDEYKVELKEGLTDQQIDELTKMSPNGQIPTEIRELLNFASGFEFFGLGEVTFDGFGQFGFEEFFPYSVQLAGDGFGNFWIVDVDKNGNWGNVFYVCHDPAVIVKHSDNLTQFIEHVNEFGKNGDNSNIDIIHEKVVLDICNNNNGFIELENARQSNDSILKNFALSLPNNFVIADLRNKPFKNGFAWGRFGPNIENVKRHEVELLWGIEKPLKIGLLSKLFGQ</sequence>
<name>A0A2S5A9X9_9SPHI</name>
<reference evidence="2 3" key="1">
    <citation type="submission" date="2018-01" db="EMBL/GenBank/DDBJ databases">
        <authorList>
            <person name="Gaut B.S."/>
            <person name="Morton B.R."/>
            <person name="Clegg M.T."/>
            <person name="Duvall M.R."/>
        </authorList>
    </citation>
    <scope>NUCLEOTIDE SEQUENCE [LARGE SCALE GENOMIC DNA]</scope>
    <source>
        <strain evidence="2 3">HR-AV</strain>
    </source>
</reference>
<evidence type="ECO:0000259" key="1">
    <source>
        <dbReference type="Pfam" id="PF09346"/>
    </source>
</evidence>
<dbReference type="Proteomes" id="UP000236893">
    <property type="component" value="Unassembled WGS sequence"/>
</dbReference>
<dbReference type="EMBL" id="PQVF01000001">
    <property type="protein sequence ID" value="POY39388.1"/>
    <property type="molecule type" value="Genomic_DNA"/>
</dbReference>
<gene>
    <name evidence="2" type="ORF">C3K47_02515</name>
</gene>
<keyword evidence="3" id="KW-1185">Reference proteome</keyword>